<dbReference type="InterPro" id="IPR055959">
    <property type="entry name" value="DUF7537"/>
</dbReference>
<dbReference type="Proteomes" id="UP000011626">
    <property type="component" value="Unassembled WGS sequence"/>
</dbReference>
<reference evidence="1 2" key="1">
    <citation type="journal article" date="2014" name="PLoS Genet.">
        <title>Phylogenetically driven sequencing of extremely halophilic archaea reveals strategies for static and dynamic osmo-response.</title>
        <authorList>
            <person name="Becker E.A."/>
            <person name="Seitzer P.M."/>
            <person name="Tritt A."/>
            <person name="Larsen D."/>
            <person name="Krusor M."/>
            <person name="Yao A.I."/>
            <person name="Wu D."/>
            <person name="Madern D."/>
            <person name="Eisen J.A."/>
            <person name="Darling A.E."/>
            <person name="Facciotti M.T."/>
        </authorList>
    </citation>
    <scope>NUCLEOTIDE SEQUENCE [LARGE SCALE GENOMIC DNA]</scope>
    <source>
        <strain evidence="1 2">2-9-1</strain>
    </source>
</reference>
<accession>M0CIT5</accession>
<gene>
    <name evidence="1" type="ORF">C475_18413</name>
</gene>
<evidence type="ECO:0000313" key="2">
    <source>
        <dbReference type="Proteomes" id="UP000011626"/>
    </source>
</evidence>
<dbReference type="PATRIC" id="fig|797114.5.peg.3758"/>
<organism evidence="1 2">
    <name type="scientific">Halosimplex carlsbadense 2-9-1</name>
    <dbReference type="NCBI Taxonomy" id="797114"/>
    <lineage>
        <taxon>Archaea</taxon>
        <taxon>Methanobacteriati</taxon>
        <taxon>Methanobacteriota</taxon>
        <taxon>Stenosarchaea group</taxon>
        <taxon>Halobacteria</taxon>
        <taxon>Halobacteriales</taxon>
        <taxon>Haloarculaceae</taxon>
        <taxon>Halosimplex</taxon>
    </lineage>
</organism>
<name>M0CIT5_9EURY</name>
<keyword evidence="2" id="KW-1185">Reference proteome</keyword>
<dbReference type="eggNOG" id="arCOG02829">
    <property type="taxonomic scope" value="Archaea"/>
</dbReference>
<dbReference type="AlphaFoldDB" id="M0CIT5"/>
<protein>
    <submittedName>
        <fullName evidence="1">Uncharacterized protein</fullName>
    </submittedName>
</protein>
<dbReference type="Pfam" id="PF24381">
    <property type="entry name" value="DUF7537"/>
    <property type="match status" value="1"/>
</dbReference>
<dbReference type="STRING" id="797114.C475_18413"/>
<comment type="caution">
    <text evidence="1">The sequence shown here is derived from an EMBL/GenBank/DDBJ whole genome shotgun (WGS) entry which is preliminary data.</text>
</comment>
<dbReference type="EMBL" id="AOIU01000036">
    <property type="protein sequence ID" value="ELZ22513.1"/>
    <property type="molecule type" value="Genomic_DNA"/>
</dbReference>
<proteinExistence type="predicted"/>
<evidence type="ECO:0000313" key="1">
    <source>
        <dbReference type="EMBL" id="ELZ22513.1"/>
    </source>
</evidence>
<sequence length="222" mass="24843">MFDTHAAAMGNTSFTLTTEMVQKDRVPWNDEKNFSYKNETAQYLAEPSDSQYLVHTTGYFSVNGSTYSNGSTVYVLAQENNETTVTVQPVFITSVLNESGENYLWRGGLLGDEYDSGAINATYERKGIEMFQGVPVMRYEATGPDALTGGWAPSENASWNYETFSATLLLDEDGIVRHYQYKFVRPPELLDNVRYSRTYTLSDVGTTNVEKPDWAMNATTGS</sequence>